<keyword evidence="2 4" id="KW-0378">Hydrolase</keyword>
<dbReference type="RefSeq" id="WP_170866947.1">
    <property type="nucleotide sequence ID" value="NZ_FMZM01000002.1"/>
</dbReference>
<dbReference type="InterPro" id="IPR022790">
    <property type="entry name" value="GH26_dom"/>
</dbReference>
<dbReference type="AlphaFoldDB" id="A0A1G6M1W0"/>
<gene>
    <name evidence="5" type="ORF">SAMN05421872_102428</name>
</gene>
<accession>A0A1G6M1W0</accession>
<evidence type="ECO:0000313" key="6">
    <source>
        <dbReference type="Proteomes" id="UP000199034"/>
    </source>
</evidence>
<evidence type="ECO:0000256" key="3">
    <source>
        <dbReference type="ARBA" id="ARBA00023295"/>
    </source>
</evidence>
<evidence type="ECO:0000256" key="1">
    <source>
        <dbReference type="ARBA" id="ARBA00007754"/>
    </source>
</evidence>
<sequence>MLRIAVAVLVAAGVLAPVPAVGGELQRLPRSAVSHRVETPSPRVGQRVVVTGRVRPAARRPVLLQRLVGKRWVRVATDRTDRRGRYRLGVTPSAAGLLRLRVRVPAARGRRATGSPVIRVRVGAVACRRGPGPVDAAADAAAVALVRTLDDWRCAGRTAVGQQVNISNDAWADLLDVAPARFRVVGFDLTELADALALGKAERLDRLVDLARAGHVLTASWHARNPWTGGDWNDRTDADLGALLTRRSGGDTAAYDAFWATWDQHLGTLAQLGAAGVPVVVRPLHEAGGGWFWWGHPDPAEYRALFARLQQRAAARGVHNLLWAYAAAPRTWSGVHDPVALVPARVDLGGTDSYDDTADGRPAVLDLSSYAAVAARVPRMALTEVGPQHSDGSWDPRVVADTLRRTRTPALWAMFWFDDAQGRKAVRSLQGGRAWLASCPGGLCPGVVG</sequence>
<dbReference type="PANTHER" id="PTHR40079:SF4">
    <property type="entry name" value="GH26 DOMAIN-CONTAINING PROTEIN-RELATED"/>
    <property type="match status" value="1"/>
</dbReference>
<feature type="active site" description="Proton donor" evidence="4">
    <location>
        <position position="286"/>
    </location>
</feature>
<evidence type="ECO:0000256" key="4">
    <source>
        <dbReference type="PROSITE-ProRule" id="PRU01100"/>
    </source>
</evidence>
<keyword evidence="3 4" id="KW-0326">Glycosidase</keyword>
<evidence type="ECO:0000313" key="5">
    <source>
        <dbReference type="EMBL" id="SDC49528.1"/>
    </source>
</evidence>
<dbReference type="Gene3D" id="3.20.20.80">
    <property type="entry name" value="Glycosidases"/>
    <property type="match status" value="1"/>
</dbReference>
<dbReference type="EMBL" id="FMZM01000002">
    <property type="protein sequence ID" value="SDC49528.1"/>
    <property type="molecule type" value="Genomic_DNA"/>
</dbReference>
<dbReference type="PRINTS" id="PR00739">
    <property type="entry name" value="GLHYDRLASE26"/>
</dbReference>
<feature type="active site" description="Nucleophile" evidence="4">
    <location>
        <position position="384"/>
    </location>
</feature>
<dbReference type="GO" id="GO:0006080">
    <property type="term" value="P:substituted mannan metabolic process"/>
    <property type="evidence" value="ECO:0007669"/>
    <property type="project" value="InterPro"/>
</dbReference>
<name>A0A1G6M1W0_9ACTN</name>
<proteinExistence type="inferred from homology"/>
<dbReference type="InterPro" id="IPR017853">
    <property type="entry name" value="GH"/>
</dbReference>
<protein>
    <submittedName>
        <fullName evidence="5">Glycosyl hydrolase family 26</fullName>
    </submittedName>
</protein>
<dbReference type="SUPFAM" id="SSF51445">
    <property type="entry name" value="(Trans)glycosidases"/>
    <property type="match status" value="1"/>
</dbReference>
<dbReference type="Pfam" id="PF02156">
    <property type="entry name" value="Glyco_hydro_26"/>
    <property type="match status" value="1"/>
</dbReference>
<organism evidence="5 6">
    <name type="scientific">Nocardioides lianchengensis</name>
    <dbReference type="NCBI Taxonomy" id="1045774"/>
    <lineage>
        <taxon>Bacteria</taxon>
        <taxon>Bacillati</taxon>
        <taxon>Actinomycetota</taxon>
        <taxon>Actinomycetes</taxon>
        <taxon>Propionibacteriales</taxon>
        <taxon>Nocardioidaceae</taxon>
        <taxon>Nocardioides</taxon>
    </lineage>
</organism>
<dbReference type="GO" id="GO:0016985">
    <property type="term" value="F:mannan endo-1,4-beta-mannosidase activity"/>
    <property type="evidence" value="ECO:0007669"/>
    <property type="project" value="InterPro"/>
</dbReference>
<keyword evidence="6" id="KW-1185">Reference proteome</keyword>
<dbReference type="STRING" id="1045774.SAMN05421872_102428"/>
<dbReference type="Proteomes" id="UP000199034">
    <property type="component" value="Unassembled WGS sequence"/>
</dbReference>
<comment type="similarity">
    <text evidence="1 4">Belongs to the glycosyl hydrolase 26 family.</text>
</comment>
<evidence type="ECO:0000256" key="2">
    <source>
        <dbReference type="ARBA" id="ARBA00022801"/>
    </source>
</evidence>
<dbReference type="PROSITE" id="PS51764">
    <property type="entry name" value="GH26"/>
    <property type="match status" value="1"/>
</dbReference>
<dbReference type="InterPro" id="IPR000805">
    <property type="entry name" value="Glyco_hydro_26"/>
</dbReference>
<reference evidence="5 6" key="1">
    <citation type="submission" date="2016-10" db="EMBL/GenBank/DDBJ databases">
        <authorList>
            <person name="de Groot N.N."/>
        </authorList>
    </citation>
    <scope>NUCLEOTIDE SEQUENCE [LARGE SCALE GENOMIC DNA]</scope>
    <source>
        <strain evidence="5 6">CGMCC 4.6858</strain>
    </source>
</reference>
<dbReference type="PANTHER" id="PTHR40079">
    <property type="entry name" value="MANNAN ENDO-1,4-BETA-MANNOSIDASE E-RELATED"/>
    <property type="match status" value="1"/>
</dbReference>